<feature type="transmembrane region" description="Helical" evidence="1">
    <location>
        <begin position="137"/>
        <end position="159"/>
    </location>
</feature>
<keyword evidence="1" id="KW-0812">Transmembrane</keyword>
<sequence length="213" mass="23327">MIGLVGTTKVAPSDGTANANRLTSVTTWIDKWLRAWHGTQLAHFGGKYSIERMLALEEYSRSTSAIRVVLVIISLPLAVFTIVICQETVPLQDPKEGWKANYGFWVRVGFAGVAASYAVTTQVGIWLNVRSLSLRQFIAYSTYSGIAFNAIGITVAAVSVFPVPFFMLTISLVLALFLGVGLRVVLGGKAWRLVCSQRRNLRQFGTRALSRLG</sequence>
<feature type="transmembrane region" description="Helical" evidence="1">
    <location>
        <begin position="104"/>
        <end position="125"/>
    </location>
</feature>
<dbReference type="InParanoid" id="G4Z5S5"/>
<dbReference type="AlphaFoldDB" id="G4Z5S5"/>
<dbReference type="EMBL" id="JH159153">
    <property type="protein sequence ID" value="EGZ19508.1"/>
    <property type="molecule type" value="Genomic_DNA"/>
</dbReference>
<dbReference type="RefSeq" id="XP_009522225.1">
    <property type="nucleotide sequence ID" value="XM_009523930.1"/>
</dbReference>
<dbReference type="KEGG" id="psoj:PHYSODRAFT_494816"/>
<organism evidence="2 3">
    <name type="scientific">Phytophthora sojae (strain P6497)</name>
    <name type="common">Soybean stem and root rot agent</name>
    <name type="synonym">Phytophthora megasperma f. sp. glycines</name>
    <dbReference type="NCBI Taxonomy" id="1094619"/>
    <lineage>
        <taxon>Eukaryota</taxon>
        <taxon>Sar</taxon>
        <taxon>Stramenopiles</taxon>
        <taxon>Oomycota</taxon>
        <taxon>Peronosporomycetes</taxon>
        <taxon>Peronosporales</taxon>
        <taxon>Peronosporaceae</taxon>
        <taxon>Phytophthora</taxon>
    </lineage>
</organism>
<dbReference type="Proteomes" id="UP000002640">
    <property type="component" value="Unassembled WGS sequence"/>
</dbReference>
<evidence type="ECO:0000256" key="1">
    <source>
        <dbReference type="SAM" id="Phobius"/>
    </source>
</evidence>
<name>G4Z5S5_PHYSP</name>
<dbReference type="GeneID" id="20657115"/>
<feature type="transmembrane region" description="Helical" evidence="1">
    <location>
        <begin position="165"/>
        <end position="186"/>
    </location>
</feature>
<accession>G4Z5S5</accession>
<keyword evidence="1" id="KW-1133">Transmembrane helix</keyword>
<gene>
    <name evidence="2" type="ORF">PHYSODRAFT_494816</name>
</gene>
<feature type="transmembrane region" description="Helical" evidence="1">
    <location>
        <begin position="65"/>
        <end position="84"/>
    </location>
</feature>
<keyword evidence="1" id="KW-0472">Membrane</keyword>
<proteinExistence type="predicted"/>
<evidence type="ECO:0000313" key="3">
    <source>
        <dbReference type="Proteomes" id="UP000002640"/>
    </source>
</evidence>
<keyword evidence="3" id="KW-1185">Reference proteome</keyword>
<protein>
    <submittedName>
        <fullName evidence="2">Uncharacterized protein</fullName>
    </submittedName>
</protein>
<evidence type="ECO:0000313" key="2">
    <source>
        <dbReference type="EMBL" id="EGZ19508.1"/>
    </source>
</evidence>
<reference evidence="2 3" key="1">
    <citation type="journal article" date="2006" name="Science">
        <title>Phytophthora genome sequences uncover evolutionary origins and mechanisms of pathogenesis.</title>
        <authorList>
            <person name="Tyler B.M."/>
            <person name="Tripathy S."/>
            <person name="Zhang X."/>
            <person name="Dehal P."/>
            <person name="Jiang R.H."/>
            <person name="Aerts A."/>
            <person name="Arredondo F.D."/>
            <person name="Baxter L."/>
            <person name="Bensasson D."/>
            <person name="Beynon J.L."/>
            <person name="Chapman J."/>
            <person name="Damasceno C.M."/>
            <person name="Dorrance A.E."/>
            <person name="Dou D."/>
            <person name="Dickerman A.W."/>
            <person name="Dubchak I.L."/>
            <person name="Garbelotto M."/>
            <person name="Gijzen M."/>
            <person name="Gordon S.G."/>
            <person name="Govers F."/>
            <person name="Grunwald N.J."/>
            <person name="Huang W."/>
            <person name="Ivors K.L."/>
            <person name="Jones R.W."/>
            <person name="Kamoun S."/>
            <person name="Krampis K."/>
            <person name="Lamour K.H."/>
            <person name="Lee M.K."/>
            <person name="McDonald W.H."/>
            <person name="Medina M."/>
            <person name="Meijer H.J."/>
            <person name="Nordberg E.K."/>
            <person name="Maclean D.J."/>
            <person name="Ospina-Giraldo M.D."/>
            <person name="Morris P.F."/>
            <person name="Phuntumart V."/>
            <person name="Putnam N.H."/>
            <person name="Rash S."/>
            <person name="Rose J.K."/>
            <person name="Sakihama Y."/>
            <person name="Salamov A.A."/>
            <person name="Savidor A."/>
            <person name="Scheuring C.F."/>
            <person name="Smith B.M."/>
            <person name="Sobral B.W."/>
            <person name="Terry A."/>
            <person name="Torto-Alalibo T.A."/>
            <person name="Win J."/>
            <person name="Xu Z."/>
            <person name="Zhang H."/>
            <person name="Grigoriev I.V."/>
            <person name="Rokhsar D.S."/>
            <person name="Boore J.L."/>
        </authorList>
    </citation>
    <scope>NUCLEOTIDE SEQUENCE [LARGE SCALE GENOMIC DNA]</scope>
    <source>
        <strain evidence="2 3">P6497</strain>
    </source>
</reference>